<protein>
    <submittedName>
        <fullName evidence="13">D-alanyl-D-alanine carboxypeptidase</fullName>
    </submittedName>
</protein>
<evidence type="ECO:0000256" key="1">
    <source>
        <dbReference type="ARBA" id="ARBA00007164"/>
    </source>
</evidence>
<comment type="similarity">
    <text evidence="1 9">Belongs to the peptidase S11 family.</text>
</comment>
<organism evidence="13 14">
    <name type="scientific">Enterovirga aerilata</name>
    <dbReference type="NCBI Taxonomy" id="2730920"/>
    <lineage>
        <taxon>Bacteria</taxon>
        <taxon>Pseudomonadati</taxon>
        <taxon>Pseudomonadota</taxon>
        <taxon>Alphaproteobacteria</taxon>
        <taxon>Hyphomicrobiales</taxon>
        <taxon>Methylobacteriaceae</taxon>
        <taxon>Enterovirga</taxon>
    </lineage>
</organism>
<evidence type="ECO:0000313" key="13">
    <source>
        <dbReference type="EMBL" id="NNM74433.1"/>
    </source>
</evidence>
<evidence type="ECO:0000256" key="8">
    <source>
        <dbReference type="PIRSR" id="PIRSR618044-2"/>
    </source>
</evidence>
<name>A0A849IKG6_9HYPH</name>
<keyword evidence="2 11" id="KW-0732">Signal</keyword>
<evidence type="ECO:0000259" key="12">
    <source>
        <dbReference type="Pfam" id="PF00768"/>
    </source>
</evidence>
<proteinExistence type="inferred from homology"/>
<dbReference type="RefSeq" id="WP_171219865.1">
    <property type="nucleotide sequence ID" value="NZ_JABEPP010000005.1"/>
</dbReference>
<feature type="chain" id="PRO_5032722674" evidence="11">
    <location>
        <begin position="24"/>
        <end position="511"/>
    </location>
</feature>
<keyword evidence="5" id="KW-0573">Peptidoglycan synthesis</keyword>
<evidence type="ECO:0000256" key="9">
    <source>
        <dbReference type="RuleBase" id="RU004016"/>
    </source>
</evidence>
<dbReference type="SUPFAM" id="SSF56601">
    <property type="entry name" value="beta-lactamase/transpeptidase-like"/>
    <property type="match status" value="1"/>
</dbReference>
<dbReference type="GO" id="GO:0071555">
    <property type="term" value="P:cell wall organization"/>
    <property type="evidence" value="ECO:0007669"/>
    <property type="project" value="UniProtKB-KW"/>
</dbReference>
<gene>
    <name evidence="13" type="ORF">HJG44_18915</name>
</gene>
<evidence type="ECO:0000256" key="5">
    <source>
        <dbReference type="ARBA" id="ARBA00022984"/>
    </source>
</evidence>
<dbReference type="InterPro" id="IPR012338">
    <property type="entry name" value="Beta-lactam/transpept-like"/>
</dbReference>
<keyword evidence="6" id="KW-0961">Cell wall biogenesis/degradation</keyword>
<dbReference type="GO" id="GO:0006508">
    <property type="term" value="P:proteolysis"/>
    <property type="evidence" value="ECO:0007669"/>
    <property type="project" value="InterPro"/>
</dbReference>
<keyword evidence="4" id="KW-0133">Cell shape</keyword>
<evidence type="ECO:0000256" key="10">
    <source>
        <dbReference type="SAM" id="MobiDB-lite"/>
    </source>
</evidence>
<feature type="active site" evidence="7">
    <location>
        <position position="111"/>
    </location>
</feature>
<dbReference type="Pfam" id="PF00768">
    <property type="entry name" value="Peptidase_S11"/>
    <property type="match status" value="1"/>
</dbReference>
<accession>A0A849IKG6</accession>
<keyword evidence="3" id="KW-0378">Hydrolase</keyword>
<dbReference type="GO" id="GO:0008360">
    <property type="term" value="P:regulation of cell shape"/>
    <property type="evidence" value="ECO:0007669"/>
    <property type="project" value="UniProtKB-KW"/>
</dbReference>
<dbReference type="Gene3D" id="3.40.710.10">
    <property type="entry name" value="DD-peptidase/beta-lactamase superfamily"/>
    <property type="match status" value="1"/>
</dbReference>
<evidence type="ECO:0000256" key="6">
    <source>
        <dbReference type="ARBA" id="ARBA00023316"/>
    </source>
</evidence>
<reference evidence="13 14" key="1">
    <citation type="submission" date="2020-04" db="EMBL/GenBank/DDBJ databases">
        <title>Enterovirga sp. isolate from soil.</title>
        <authorList>
            <person name="Chea S."/>
            <person name="Kim D.-U."/>
        </authorList>
    </citation>
    <scope>NUCLEOTIDE SEQUENCE [LARGE SCALE GENOMIC DNA]</scope>
    <source>
        <strain evidence="13 14">DB1703</strain>
    </source>
</reference>
<evidence type="ECO:0000256" key="11">
    <source>
        <dbReference type="SAM" id="SignalP"/>
    </source>
</evidence>
<evidence type="ECO:0000256" key="3">
    <source>
        <dbReference type="ARBA" id="ARBA00022801"/>
    </source>
</evidence>
<evidence type="ECO:0000313" key="14">
    <source>
        <dbReference type="Proteomes" id="UP000564885"/>
    </source>
</evidence>
<feature type="region of interest" description="Disordered" evidence="10">
    <location>
        <begin position="401"/>
        <end position="511"/>
    </location>
</feature>
<evidence type="ECO:0000256" key="7">
    <source>
        <dbReference type="PIRSR" id="PIRSR618044-1"/>
    </source>
</evidence>
<dbReference type="Proteomes" id="UP000564885">
    <property type="component" value="Unassembled WGS sequence"/>
</dbReference>
<feature type="active site" description="Proton acceptor" evidence="7">
    <location>
        <position position="54"/>
    </location>
</feature>
<dbReference type="PANTHER" id="PTHR21581:SF6">
    <property type="entry name" value="TRAFFICKING PROTEIN PARTICLE COMPLEX SUBUNIT 12"/>
    <property type="match status" value="1"/>
</dbReference>
<feature type="signal peptide" evidence="11">
    <location>
        <begin position="1"/>
        <end position="23"/>
    </location>
</feature>
<feature type="domain" description="Peptidase S11 D-alanyl-D-alanine carboxypeptidase A N-terminal" evidence="12">
    <location>
        <begin position="25"/>
        <end position="242"/>
    </location>
</feature>
<evidence type="ECO:0000256" key="4">
    <source>
        <dbReference type="ARBA" id="ARBA00022960"/>
    </source>
</evidence>
<keyword evidence="13" id="KW-0645">Protease</keyword>
<dbReference type="GO" id="GO:0009002">
    <property type="term" value="F:serine-type D-Ala-D-Ala carboxypeptidase activity"/>
    <property type="evidence" value="ECO:0007669"/>
    <property type="project" value="InterPro"/>
</dbReference>
<dbReference type="AlphaFoldDB" id="A0A849IKG6"/>
<dbReference type="PRINTS" id="PR00725">
    <property type="entry name" value="DADACBPTASE1"/>
</dbReference>
<keyword evidence="13" id="KW-0121">Carboxypeptidase</keyword>
<feature type="binding site" evidence="8">
    <location>
        <position position="213"/>
    </location>
    <ligand>
        <name>substrate</name>
    </ligand>
</feature>
<feature type="compositionally biased region" description="Low complexity" evidence="10">
    <location>
        <begin position="446"/>
        <end position="461"/>
    </location>
</feature>
<dbReference type="GO" id="GO:0009252">
    <property type="term" value="P:peptidoglycan biosynthetic process"/>
    <property type="evidence" value="ECO:0007669"/>
    <property type="project" value="UniProtKB-KW"/>
</dbReference>
<sequence length="511" mass="53551">MARRAVLLLAAALALFGASAAEAGTPALVVDAASGRVLYADRATDPWYPASVTKLMTAYVALDLVRQGKFSMNSLLTMSPEATREPPSKMGFKPGTQLTLENALRIIMVKSANDVSMMIGENLAGSVENYAALMNEASRRLGMRESRWYNQNGLPDERQQTSARDMAILARALIHEFPEHEDLFRIGALKLGRKIIRNHNGMLGRYPGADGMKTGFICMGGFNIVATATQNGRRLIAVVMGYPSARERDLRAADLFDHGFASSGWAMQTVDQLPPSPLMSPPNMRSVICGPNKRQPQEDDETAVVAAAPGGNADNPIASLFSPSTFSVASAGAARSLGGRTSLGPRVEFEPVPIWLGATPGTVADEDGKTKAKPVAIAAKPVQSKRVRGRNLEPVAAAASLTPPVAGTNPGEGAAVTTLRSGPSPASRSALSGNLQAKPAADAKPKLGAVGAGAKAKPGHGQIRAKPALPAAALDGVELRRDAKAKPRPVAKPARRPETAASASEKRAAAQ</sequence>
<dbReference type="InterPro" id="IPR001967">
    <property type="entry name" value="Peptidase_S11_N"/>
</dbReference>
<evidence type="ECO:0000256" key="2">
    <source>
        <dbReference type="ARBA" id="ARBA00022729"/>
    </source>
</evidence>
<comment type="caution">
    <text evidence="13">The sequence shown here is derived from an EMBL/GenBank/DDBJ whole genome shotgun (WGS) entry which is preliminary data.</text>
</comment>
<feature type="compositionally biased region" description="Polar residues" evidence="10">
    <location>
        <begin position="418"/>
        <end position="435"/>
    </location>
</feature>
<dbReference type="InterPro" id="IPR018044">
    <property type="entry name" value="Peptidase_S11"/>
</dbReference>
<feature type="active site" description="Acyl-ester intermediate" evidence="7">
    <location>
        <position position="51"/>
    </location>
</feature>
<keyword evidence="14" id="KW-1185">Reference proteome</keyword>
<dbReference type="PANTHER" id="PTHR21581">
    <property type="entry name" value="D-ALANYL-D-ALANINE CARBOXYPEPTIDASE"/>
    <property type="match status" value="1"/>
</dbReference>
<dbReference type="EMBL" id="JABEPP010000005">
    <property type="protein sequence ID" value="NNM74433.1"/>
    <property type="molecule type" value="Genomic_DNA"/>
</dbReference>